<dbReference type="Gene3D" id="3.40.50.1110">
    <property type="entry name" value="SGNH hydrolase"/>
    <property type="match status" value="1"/>
</dbReference>
<feature type="domain" description="SGNH hydrolase-type esterase" evidence="1">
    <location>
        <begin position="23"/>
        <end position="198"/>
    </location>
</feature>
<dbReference type="PANTHER" id="PTHR43784:SF2">
    <property type="entry name" value="GDSL-LIKE LIPASE_ACYLHYDROLASE, PUTATIVE (AFU_ORTHOLOGUE AFUA_2G00820)-RELATED"/>
    <property type="match status" value="1"/>
</dbReference>
<dbReference type="GO" id="GO:0016787">
    <property type="term" value="F:hydrolase activity"/>
    <property type="evidence" value="ECO:0007669"/>
    <property type="project" value="UniProtKB-KW"/>
</dbReference>
<protein>
    <submittedName>
        <fullName evidence="2">SGNH/GDSL hydrolase family protein</fullName>
    </submittedName>
</protein>
<dbReference type="RefSeq" id="WP_268440821.1">
    <property type="nucleotide sequence ID" value="NZ_CP113836.1"/>
</dbReference>
<name>A0ABY7AW24_9PSEU</name>
<dbReference type="PANTHER" id="PTHR43784">
    <property type="entry name" value="GDSL-LIKE LIPASE/ACYLHYDROLASE, PUTATIVE (AFU_ORTHOLOGUE AFUA_2G00820)-RELATED"/>
    <property type="match status" value="1"/>
</dbReference>
<evidence type="ECO:0000313" key="3">
    <source>
        <dbReference type="Proteomes" id="UP001163203"/>
    </source>
</evidence>
<dbReference type="InterPro" id="IPR053140">
    <property type="entry name" value="GDSL_Rv0518-like"/>
</dbReference>
<keyword evidence="2" id="KW-0378">Hydrolase</keyword>
<gene>
    <name evidence="2" type="ORF">ORV05_19015</name>
</gene>
<dbReference type="InterPro" id="IPR036514">
    <property type="entry name" value="SGNH_hydro_sf"/>
</dbReference>
<dbReference type="Pfam" id="PF13472">
    <property type="entry name" value="Lipase_GDSL_2"/>
    <property type="match status" value="1"/>
</dbReference>
<keyword evidence="3" id="KW-1185">Reference proteome</keyword>
<dbReference type="Proteomes" id="UP001163203">
    <property type="component" value="Chromosome"/>
</dbReference>
<dbReference type="EMBL" id="CP113836">
    <property type="protein sequence ID" value="WAL63127.1"/>
    <property type="molecule type" value="Genomic_DNA"/>
</dbReference>
<proteinExistence type="predicted"/>
<dbReference type="CDD" id="cd01832">
    <property type="entry name" value="SGNH_hydrolase_like_1"/>
    <property type="match status" value="1"/>
</dbReference>
<accession>A0ABY7AW24</accession>
<reference evidence="2" key="1">
    <citation type="submission" date="2022-11" db="EMBL/GenBank/DDBJ databases">
        <authorList>
            <person name="Mo P."/>
        </authorList>
    </citation>
    <scope>NUCLEOTIDE SEQUENCE</scope>
    <source>
        <strain evidence="2">HUAS 11-8</strain>
    </source>
</reference>
<dbReference type="InterPro" id="IPR013830">
    <property type="entry name" value="SGNH_hydro"/>
</dbReference>
<dbReference type="SUPFAM" id="SSF52266">
    <property type="entry name" value="SGNH hydrolase"/>
    <property type="match status" value="1"/>
</dbReference>
<evidence type="ECO:0000313" key="2">
    <source>
        <dbReference type="EMBL" id="WAL63127.1"/>
    </source>
</evidence>
<evidence type="ECO:0000259" key="1">
    <source>
        <dbReference type="Pfam" id="PF13472"/>
    </source>
</evidence>
<sequence>MTAVSEQSRQAQPAPRRVRRLAVLGDSTAVGLGDPVPGRGWRGVGPFVASALGVGPDGYLNLAFTGARMRCVRDTQLPAALAHAPDVVVVIVGMNDTLRSDFDPAALAADLEHVVTALAAAGAVVVPVRYHDHGRVFRLPGPLYRALKDRIEALNGGIDQVVARHEVPCLDLAAVPGAYELSAWSVDRLHPSELGHRLLARGLTEVLARRGIELVEPVSLVCSGGVRPRTVDHLAWLVVKGIPWLWRRGRDLVPHAARILLESAREGRRARRFAAEPEVAPGAEAGPVR</sequence>
<organism evidence="2 3">
    <name type="scientific">Amycolatopsis cynarae</name>
    <dbReference type="NCBI Taxonomy" id="2995223"/>
    <lineage>
        <taxon>Bacteria</taxon>
        <taxon>Bacillati</taxon>
        <taxon>Actinomycetota</taxon>
        <taxon>Actinomycetes</taxon>
        <taxon>Pseudonocardiales</taxon>
        <taxon>Pseudonocardiaceae</taxon>
        <taxon>Amycolatopsis</taxon>
    </lineage>
</organism>